<protein>
    <submittedName>
        <fullName evidence="3">CP family cyanate transporter-like MFS transporter</fullName>
    </submittedName>
</protein>
<dbReference type="InterPro" id="IPR036259">
    <property type="entry name" value="MFS_trans_sf"/>
</dbReference>
<dbReference type="OrthoDB" id="9797740at2"/>
<feature type="transmembrane region" description="Helical" evidence="2">
    <location>
        <begin position="71"/>
        <end position="88"/>
    </location>
</feature>
<feature type="transmembrane region" description="Helical" evidence="2">
    <location>
        <begin position="124"/>
        <end position="147"/>
    </location>
</feature>
<feature type="transmembrane region" description="Helical" evidence="2">
    <location>
        <begin position="36"/>
        <end position="59"/>
    </location>
</feature>
<dbReference type="InterPro" id="IPR011701">
    <property type="entry name" value="MFS"/>
</dbReference>
<dbReference type="Pfam" id="PF07690">
    <property type="entry name" value="MFS_1"/>
    <property type="match status" value="1"/>
</dbReference>
<gene>
    <name evidence="3" type="ORF">HNR45_000881</name>
</gene>
<keyword evidence="2" id="KW-0812">Transmembrane</keyword>
<dbReference type="AlphaFoldDB" id="A0A841R4Z2"/>
<reference evidence="3 4" key="1">
    <citation type="submission" date="2020-08" db="EMBL/GenBank/DDBJ databases">
        <title>Genomic Encyclopedia of Type Strains, Phase IV (KMG-IV): sequencing the most valuable type-strain genomes for metagenomic binning, comparative biology and taxonomic classification.</title>
        <authorList>
            <person name="Goeker M."/>
        </authorList>
    </citation>
    <scope>NUCLEOTIDE SEQUENCE [LARGE SCALE GENOMIC DNA]</scope>
    <source>
        <strain evidence="3 4">DSM 21255</strain>
    </source>
</reference>
<keyword evidence="4" id="KW-1185">Reference proteome</keyword>
<dbReference type="GO" id="GO:0022857">
    <property type="term" value="F:transmembrane transporter activity"/>
    <property type="evidence" value="ECO:0007669"/>
    <property type="project" value="InterPro"/>
</dbReference>
<dbReference type="PANTHER" id="PTHR23523:SF2">
    <property type="entry name" value="2-NITROIMIDAZOLE TRANSPORTER"/>
    <property type="match status" value="1"/>
</dbReference>
<evidence type="ECO:0000256" key="1">
    <source>
        <dbReference type="ARBA" id="ARBA00004651"/>
    </source>
</evidence>
<name>A0A841R4Z2_9FIRM</name>
<dbReference type="GO" id="GO:0005886">
    <property type="term" value="C:plasma membrane"/>
    <property type="evidence" value="ECO:0007669"/>
    <property type="project" value="UniProtKB-SubCell"/>
</dbReference>
<feature type="transmembrane region" description="Helical" evidence="2">
    <location>
        <begin position="7"/>
        <end position="30"/>
    </location>
</feature>
<keyword evidence="2" id="KW-0472">Membrane</keyword>
<dbReference type="EMBL" id="JACHHI010000003">
    <property type="protein sequence ID" value="MBB6477848.1"/>
    <property type="molecule type" value="Genomic_DNA"/>
</dbReference>
<dbReference type="Gene3D" id="1.20.1250.20">
    <property type="entry name" value="MFS general substrate transporter like domains"/>
    <property type="match status" value="1"/>
</dbReference>
<dbReference type="Proteomes" id="UP000591941">
    <property type="component" value="Unassembled WGS sequence"/>
</dbReference>
<evidence type="ECO:0000313" key="4">
    <source>
        <dbReference type="Proteomes" id="UP000591941"/>
    </source>
</evidence>
<accession>A0A841R4Z2</accession>
<dbReference type="SUPFAM" id="SSF103473">
    <property type="entry name" value="MFS general substrate transporter"/>
    <property type="match status" value="1"/>
</dbReference>
<feature type="transmembrane region" description="Helical" evidence="2">
    <location>
        <begin position="264"/>
        <end position="281"/>
    </location>
</feature>
<comment type="subcellular location">
    <subcellularLocation>
        <location evidence="1">Cell membrane</location>
        <topology evidence="1">Multi-pass membrane protein</topology>
    </subcellularLocation>
</comment>
<dbReference type="GeneID" id="93486163"/>
<dbReference type="RefSeq" id="WP_159822819.1">
    <property type="nucleotide sequence ID" value="NZ_CABWNB010000002.1"/>
</dbReference>
<keyword evidence="2" id="KW-1133">Transmembrane helix</keyword>
<feature type="transmembrane region" description="Helical" evidence="2">
    <location>
        <begin position="356"/>
        <end position="375"/>
    </location>
</feature>
<feature type="transmembrane region" description="Helical" evidence="2">
    <location>
        <begin position="237"/>
        <end position="257"/>
    </location>
</feature>
<proteinExistence type="predicted"/>
<feature type="transmembrane region" description="Helical" evidence="2">
    <location>
        <begin position="195"/>
        <end position="217"/>
    </location>
</feature>
<feature type="transmembrane region" description="Helical" evidence="2">
    <location>
        <begin position="287"/>
        <end position="311"/>
    </location>
</feature>
<evidence type="ECO:0000256" key="2">
    <source>
        <dbReference type="SAM" id="Phobius"/>
    </source>
</evidence>
<feature type="transmembrane region" description="Helical" evidence="2">
    <location>
        <begin position="331"/>
        <end position="350"/>
    </location>
</feature>
<sequence length="385" mass="41168">MNLQHGVVLGWSTLHLRASFLMLTPLLLVLQAHFGLSHATIGMLTTLPLLVFAAVSPFVGNWIPRCGMTRLFGGAMVLLAAGAVLRSYAGITGLFAGTVLLSAGVAIGNVLLPTLTKVWYPEHTALATGIFVVAMNGMNAVSNAIVIPLAAHYGWQLVCASWAATAVVGAGLWFSLPNRRPTARAHKELSIRAVFSHYAAWWVALFMGLQSLVYFSLVTWLPYWVVAKGYDMALGGYYSFLFQLISLPASLLTPLLAQGRYRRHYGAAAGLIYLTGFYFVFAAQTPLYLTAAITWIALAAGATFSLCMLAFAVRAANPLIASRLSGVGQAIAYLLAAIGPVGVGALYGMYGSWPPLLSYFIGACLLLALCGYHALHFTKVGEDAR</sequence>
<feature type="transmembrane region" description="Helical" evidence="2">
    <location>
        <begin position="94"/>
        <end position="112"/>
    </location>
</feature>
<feature type="transmembrane region" description="Helical" evidence="2">
    <location>
        <begin position="153"/>
        <end position="174"/>
    </location>
</feature>
<comment type="caution">
    <text evidence="3">The sequence shown here is derived from an EMBL/GenBank/DDBJ whole genome shotgun (WGS) entry which is preliminary data.</text>
</comment>
<organism evidence="3 4">
    <name type="scientific">Negativicoccus succinicivorans</name>
    <dbReference type="NCBI Taxonomy" id="620903"/>
    <lineage>
        <taxon>Bacteria</taxon>
        <taxon>Bacillati</taxon>
        <taxon>Bacillota</taxon>
        <taxon>Negativicutes</taxon>
        <taxon>Veillonellales</taxon>
        <taxon>Veillonellaceae</taxon>
        <taxon>Negativicoccus</taxon>
    </lineage>
</organism>
<dbReference type="InterPro" id="IPR052524">
    <property type="entry name" value="MFS_Cyanate_Porter"/>
</dbReference>
<dbReference type="PANTHER" id="PTHR23523">
    <property type="match status" value="1"/>
</dbReference>
<evidence type="ECO:0000313" key="3">
    <source>
        <dbReference type="EMBL" id="MBB6477848.1"/>
    </source>
</evidence>